<keyword evidence="6" id="KW-1185">Reference proteome</keyword>
<comment type="subcellular location">
    <subcellularLocation>
        <location evidence="1">Periplasm</location>
    </subcellularLocation>
</comment>
<keyword evidence="4" id="KW-0732">Signal</keyword>
<dbReference type="PANTHER" id="PTHR43649:SF12">
    <property type="entry name" value="DIACETYLCHITOBIOSE BINDING PROTEIN DASA"/>
    <property type="match status" value="1"/>
</dbReference>
<evidence type="ECO:0000313" key="5">
    <source>
        <dbReference type="EMBL" id="WDR01983.1"/>
    </source>
</evidence>
<name>A0ABY7YL55_9HYPH</name>
<protein>
    <submittedName>
        <fullName evidence="5">Sugar ABC transporter substrate-binding protein</fullName>
    </submittedName>
</protein>
<reference evidence="5 6" key="1">
    <citation type="submission" date="2023-02" db="EMBL/GenBank/DDBJ databases">
        <title>Devosia algicola sp. nov., isolated from the phycosphere of marine algae.</title>
        <authorList>
            <person name="Kim J.M."/>
            <person name="Lee J.K."/>
            <person name="Choi B.J."/>
            <person name="Bayburt H."/>
            <person name="Jeon C.O."/>
        </authorList>
    </citation>
    <scope>NUCLEOTIDE SEQUENCE [LARGE SCALE GENOMIC DNA]</scope>
    <source>
        <strain evidence="5 6">G20-9</strain>
    </source>
</reference>
<accession>A0ABY7YL55</accession>
<dbReference type="Proteomes" id="UP001220530">
    <property type="component" value="Chromosome"/>
</dbReference>
<proteinExistence type="inferred from homology"/>
<evidence type="ECO:0000256" key="2">
    <source>
        <dbReference type="ARBA" id="ARBA00008520"/>
    </source>
</evidence>
<dbReference type="InterPro" id="IPR050490">
    <property type="entry name" value="Bact_solute-bd_prot1"/>
</dbReference>
<dbReference type="RefSeq" id="WP_282218392.1">
    <property type="nucleotide sequence ID" value="NZ_CP118246.1"/>
</dbReference>
<dbReference type="InterPro" id="IPR006059">
    <property type="entry name" value="SBP"/>
</dbReference>
<evidence type="ECO:0000256" key="4">
    <source>
        <dbReference type="SAM" id="SignalP"/>
    </source>
</evidence>
<evidence type="ECO:0000256" key="3">
    <source>
        <dbReference type="ARBA" id="ARBA00022764"/>
    </source>
</evidence>
<dbReference type="CDD" id="cd13585">
    <property type="entry name" value="PBP2_TMBP_like"/>
    <property type="match status" value="1"/>
</dbReference>
<keyword evidence="3" id="KW-0574">Periplasm</keyword>
<organism evidence="5 6">
    <name type="scientific">Devosia algicola</name>
    <dbReference type="NCBI Taxonomy" id="3026418"/>
    <lineage>
        <taxon>Bacteria</taxon>
        <taxon>Pseudomonadati</taxon>
        <taxon>Pseudomonadota</taxon>
        <taxon>Alphaproteobacteria</taxon>
        <taxon>Hyphomicrobiales</taxon>
        <taxon>Devosiaceae</taxon>
        <taxon>Devosia</taxon>
    </lineage>
</organism>
<evidence type="ECO:0000256" key="1">
    <source>
        <dbReference type="ARBA" id="ARBA00004418"/>
    </source>
</evidence>
<dbReference type="SUPFAM" id="SSF53850">
    <property type="entry name" value="Periplasmic binding protein-like II"/>
    <property type="match status" value="1"/>
</dbReference>
<dbReference type="PANTHER" id="PTHR43649">
    <property type="entry name" value="ARABINOSE-BINDING PROTEIN-RELATED"/>
    <property type="match status" value="1"/>
</dbReference>
<feature type="chain" id="PRO_5045623003" evidence="4">
    <location>
        <begin position="24"/>
        <end position="430"/>
    </location>
</feature>
<dbReference type="EMBL" id="CP118246">
    <property type="protein sequence ID" value="WDR01983.1"/>
    <property type="molecule type" value="Genomic_DNA"/>
</dbReference>
<dbReference type="Gene3D" id="3.40.190.10">
    <property type="entry name" value="Periplasmic binding protein-like II"/>
    <property type="match status" value="1"/>
</dbReference>
<sequence>MKLIVSSALAVAMTVAGMAQVHAQEKLVIASFYPVDKVAGWDGLVNAFKAIHPNVEIEVQVTPFDQYLQKLTSQIAGGDSPDVAAVENTPFPQFVSRNILQDLTPYLENTPNFSLSDFFPALIDRYTVEGKVYGIPYDAQPRAMLFYNPAMLEAAGVDAPTDQWDWEDMRAAALKLSDASGSEPEFGLCMASDFQDSWTYFLYGGGGALVDDSKAPKMSMIDQQPAVDATNFYLDLMYKDKVMPTVQSLEAMGDPGDGCKTLFLNGRVAMMIGGMWLAVGSPEEFKALDIKVALGPVKDTANRVYPTGGTAYTILKSSDNQDLAWEFITQFLGQAGYENAYKEANLGAIYPPAHIPSFDWYAKQDIEFIDTLKPNEEALASIRFAPFTLNWAEVSSKCIQPDIDLIVRQQAEVEPTLAKITACVDAELTN</sequence>
<dbReference type="Pfam" id="PF01547">
    <property type="entry name" value="SBP_bac_1"/>
    <property type="match status" value="1"/>
</dbReference>
<comment type="similarity">
    <text evidence="2">Belongs to the bacterial solute-binding protein 1 family.</text>
</comment>
<gene>
    <name evidence="5" type="ORF">PSQ19_15015</name>
</gene>
<evidence type="ECO:0000313" key="6">
    <source>
        <dbReference type="Proteomes" id="UP001220530"/>
    </source>
</evidence>
<feature type="signal peptide" evidence="4">
    <location>
        <begin position="1"/>
        <end position="23"/>
    </location>
</feature>